<reference evidence="2 3" key="1">
    <citation type="submission" date="2017-06" db="EMBL/GenBank/DDBJ databases">
        <title>Genome sequencing of cyanobaciteial culture collection at National Institute for Environmental Studies (NIES).</title>
        <authorList>
            <person name="Hirose Y."/>
            <person name="Shimura Y."/>
            <person name="Fujisawa T."/>
            <person name="Nakamura Y."/>
            <person name="Kawachi M."/>
        </authorList>
    </citation>
    <scope>NUCLEOTIDE SEQUENCE [LARGE SCALE GENOMIC DNA]</scope>
    <source>
        <strain evidence="2 3">NIES-267</strain>
    </source>
</reference>
<keyword evidence="3" id="KW-1185">Reference proteome</keyword>
<dbReference type="InterPro" id="IPR001646">
    <property type="entry name" value="5peptide_repeat"/>
</dbReference>
<feature type="transmembrane region" description="Helical" evidence="1">
    <location>
        <begin position="225"/>
        <end position="249"/>
    </location>
</feature>
<keyword evidence="1" id="KW-1133">Transmembrane helix</keyword>
<dbReference type="PANTHER" id="PTHR14136">
    <property type="entry name" value="BTB_POZ DOMAIN-CONTAINING PROTEIN KCTD9"/>
    <property type="match status" value="1"/>
</dbReference>
<evidence type="ECO:0008006" key="4">
    <source>
        <dbReference type="Google" id="ProtNLM"/>
    </source>
</evidence>
<feature type="transmembrane region" description="Helical" evidence="1">
    <location>
        <begin position="149"/>
        <end position="172"/>
    </location>
</feature>
<protein>
    <recommendedName>
        <fullName evidence="4">Pentapeptide repeat-containing protein</fullName>
    </recommendedName>
</protein>
<dbReference type="Proteomes" id="UP000218418">
    <property type="component" value="Chromosome"/>
</dbReference>
<evidence type="ECO:0000313" key="3">
    <source>
        <dbReference type="Proteomes" id="UP000218418"/>
    </source>
</evidence>
<evidence type="ECO:0000256" key="1">
    <source>
        <dbReference type="SAM" id="Phobius"/>
    </source>
</evidence>
<keyword evidence="1" id="KW-0472">Membrane</keyword>
<name>A0A1Z4LX64_9CYAN</name>
<dbReference type="Pfam" id="PF00805">
    <property type="entry name" value="Pentapeptide"/>
    <property type="match status" value="3"/>
</dbReference>
<feature type="transmembrane region" description="Helical" evidence="1">
    <location>
        <begin position="93"/>
        <end position="112"/>
    </location>
</feature>
<dbReference type="OrthoDB" id="528457at2"/>
<gene>
    <name evidence="2" type="ORF">NIES267_53520</name>
</gene>
<dbReference type="SUPFAM" id="SSF141571">
    <property type="entry name" value="Pentapeptide repeat-like"/>
    <property type="match status" value="1"/>
</dbReference>
<sequence length="659" mass="73150">MQDFSGQNLNGRSFRGQNLTGANFSKADIRGANFSNAILKNANFSGVIGGLPRDWLVVLILISHSLTVLSTLSSISIISVIRYSISNDFFESNLMLLSIGMGIFFISIVIAAKHNFLKTIAFITIMIIAGCGIIFAICNSILIEFKTKIVFISLLIGSFLTISSMSIISIAFSTTLVKTLSKIYYPIAIFSALIAGFVGTIFRIFLRGGNRVTLTDLIGNPVWNWAWIDMIWGSIWSWAVTIIGVYIGLKSFKGHEELTLIRKAAVALSTIGSTNFYKADLGKANFANAILKNTDFRFTNLKQTCWYRAKCLHIARVGNSYLKYSVVRQLLTSGLGKSQNFDRLNLKGINAKNAYLDNASFIGTDLSEANLQGADLSDSLLVQTQLDKTDFINATLTGAVIQDWNITTNTNFDNVKCKYVYMRVSTEENPNPLRKPDNKKEIFKRGEFGDFIKPIVDTLDLYHNQDVDPRAIAISFKQLAEHNPDAQLQIVGMEVKGNDKFLLRAKTSNIVDKSSLSADYFTIYNQIKALTKQEFKALIAEKDSRIRSLETMVTTALQRPSFYVENQINIVSQQGISSVATEIQVILEKLDKQKHPITDIEKLATVALAVEEIKKNPTLEARVTNALKAGGIQAFKEAVNHPLMNILIATIQGWSNTKS</sequence>
<dbReference type="Gene3D" id="2.160.20.80">
    <property type="entry name" value="E3 ubiquitin-protein ligase SopA"/>
    <property type="match status" value="2"/>
</dbReference>
<proteinExistence type="predicted"/>
<dbReference type="AlphaFoldDB" id="A0A1Z4LX64"/>
<feature type="transmembrane region" description="Helical" evidence="1">
    <location>
        <begin position="119"/>
        <end position="143"/>
    </location>
</feature>
<dbReference type="PANTHER" id="PTHR14136:SF17">
    <property type="entry name" value="BTB_POZ DOMAIN-CONTAINING PROTEIN KCTD9"/>
    <property type="match status" value="1"/>
</dbReference>
<organism evidence="2 3">
    <name type="scientific">Calothrix parasitica NIES-267</name>
    <dbReference type="NCBI Taxonomy" id="1973488"/>
    <lineage>
        <taxon>Bacteria</taxon>
        <taxon>Bacillati</taxon>
        <taxon>Cyanobacteriota</taxon>
        <taxon>Cyanophyceae</taxon>
        <taxon>Nostocales</taxon>
        <taxon>Calotrichaceae</taxon>
        <taxon>Calothrix</taxon>
    </lineage>
</organism>
<feature type="transmembrane region" description="Helical" evidence="1">
    <location>
        <begin position="184"/>
        <end position="205"/>
    </location>
</feature>
<keyword evidence="1" id="KW-0812">Transmembrane</keyword>
<evidence type="ECO:0000313" key="2">
    <source>
        <dbReference type="EMBL" id="BAY85846.1"/>
    </source>
</evidence>
<dbReference type="EMBL" id="AP018227">
    <property type="protein sequence ID" value="BAY85846.1"/>
    <property type="molecule type" value="Genomic_DNA"/>
</dbReference>
<dbReference type="InterPro" id="IPR051082">
    <property type="entry name" value="Pentapeptide-BTB/POZ_domain"/>
</dbReference>
<feature type="transmembrane region" description="Helical" evidence="1">
    <location>
        <begin position="55"/>
        <end position="81"/>
    </location>
</feature>
<accession>A0A1Z4LX64</accession>